<organism evidence="1 2">
    <name type="scientific">Clohesyomyces aquaticus</name>
    <dbReference type="NCBI Taxonomy" id="1231657"/>
    <lineage>
        <taxon>Eukaryota</taxon>
        <taxon>Fungi</taxon>
        <taxon>Dikarya</taxon>
        <taxon>Ascomycota</taxon>
        <taxon>Pezizomycotina</taxon>
        <taxon>Dothideomycetes</taxon>
        <taxon>Pleosporomycetidae</taxon>
        <taxon>Pleosporales</taxon>
        <taxon>Lindgomycetaceae</taxon>
        <taxon>Clohesyomyces</taxon>
    </lineage>
</organism>
<sequence>MNQRDLIGGLESLERTEHSLTVRQFSWERGKAVVDGGEVTWLWYSCPYQRKEVRKLGTRPEHSRERRHVPHLRNPLRYRGLRPTQCCSSKVLGSGNCPPWSSKMMERQESAAGLHKRIDNPRLHCLRLPDYYLNCLFQQTDSDSLLHMMMEKRGLVTSSRPWFWKSGEVERHYCY</sequence>
<accession>A0A1Y1YXF1</accession>
<protein>
    <submittedName>
        <fullName evidence="1">Uncharacterized protein</fullName>
    </submittedName>
</protein>
<proteinExistence type="predicted"/>
<evidence type="ECO:0000313" key="2">
    <source>
        <dbReference type="Proteomes" id="UP000193144"/>
    </source>
</evidence>
<dbReference type="AlphaFoldDB" id="A0A1Y1YXF1"/>
<reference evidence="1 2" key="1">
    <citation type="submission" date="2016-07" db="EMBL/GenBank/DDBJ databases">
        <title>Pervasive Adenine N6-methylation of Active Genes in Fungi.</title>
        <authorList>
            <consortium name="DOE Joint Genome Institute"/>
            <person name="Mondo S.J."/>
            <person name="Dannebaum R.O."/>
            <person name="Kuo R.C."/>
            <person name="Labutti K."/>
            <person name="Haridas S."/>
            <person name="Kuo A."/>
            <person name="Salamov A."/>
            <person name="Ahrendt S.R."/>
            <person name="Lipzen A."/>
            <person name="Sullivan W."/>
            <person name="Andreopoulos W.B."/>
            <person name="Clum A."/>
            <person name="Lindquist E."/>
            <person name="Daum C."/>
            <person name="Ramamoorthy G.K."/>
            <person name="Gryganskyi A."/>
            <person name="Culley D."/>
            <person name="Magnuson J.K."/>
            <person name="James T.Y."/>
            <person name="O'Malley M.A."/>
            <person name="Stajich J.E."/>
            <person name="Spatafora J.W."/>
            <person name="Visel A."/>
            <person name="Grigoriev I.V."/>
        </authorList>
    </citation>
    <scope>NUCLEOTIDE SEQUENCE [LARGE SCALE GENOMIC DNA]</scope>
    <source>
        <strain evidence="1 2">CBS 115471</strain>
    </source>
</reference>
<keyword evidence="2" id="KW-1185">Reference proteome</keyword>
<dbReference type="Proteomes" id="UP000193144">
    <property type="component" value="Unassembled WGS sequence"/>
</dbReference>
<comment type="caution">
    <text evidence="1">The sequence shown here is derived from an EMBL/GenBank/DDBJ whole genome shotgun (WGS) entry which is preliminary data.</text>
</comment>
<dbReference type="EMBL" id="MCFA01000158">
    <property type="protein sequence ID" value="ORY02367.1"/>
    <property type="molecule type" value="Genomic_DNA"/>
</dbReference>
<name>A0A1Y1YXF1_9PLEO</name>
<gene>
    <name evidence="1" type="ORF">BCR34DRAFT_82793</name>
</gene>
<evidence type="ECO:0000313" key="1">
    <source>
        <dbReference type="EMBL" id="ORY02367.1"/>
    </source>
</evidence>